<dbReference type="GO" id="GO:0003677">
    <property type="term" value="F:DNA binding"/>
    <property type="evidence" value="ECO:0007669"/>
    <property type="project" value="UniProtKB-KW"/>
</dbReference>
<dbReference type="InterPro" id="IPR036388">
    <property type="entry name" value="WH-like_DNA-bd_sf"/>
</dbReference>
<dbReference type="SUPFAM" id="SSF46785">
    <property type="entry name" value="Winged helix' DNA-binding domain"/>
    <property type="match status" value="1"/>
</dbReference>
<dbReference type="GO" id="GO:0045892">
    <property type="term" value="P:negative regulation of DNA-templated transcription"/>
    <property type="evidence" value="ECO:0007669"/>
    <property type="project" value="TreeGrafter"/>
</dbReference>
<dbReference type="Pfam" id="PF09339">
    <property type="entry name" value="HTH_IclR"/>
    <property type="match status" value="1"/>
</dbReference>
<dbReference type="SMART" id="SM00346">
    <property type="entry name" value="HTH_ICLR"/>
    <property type="match status" value="1"/>
</dbReference>
<evidence type="ECO:0000259" key="5">
    <source>
        <dbReference type="PROSITE" id="PS51078"/>
    </source>
</evidence>
<dbReference type="Pfam" id="PF01614">
    <property type="entry name" value="IclR_C"/>
    <property type="match status" value="1"/>
</dbReference>
<evidence type="ECO:0000313" key="6">
    <source>
        <dbReference type="EMBL" id="APF40759.1"/>
    </source>
</evidence>
<evidence type="ECO:0000259" key="4">
    <source>
        <dbReference type="PROSITE" id="PS51077"/>
    </source>
</evidence>
<dbReference type="InterPro" id="IPR050707">
    <property type="entry name" value="HTH_MetabolicPath_Reg"/>
</dbReference>
<feature type="domain" description="HTH iclR-type" evidence="4">
    <location>
        <begin position="12"/>
        <end position="72"/>
    </location>
</feature>
<dbReference type="Gene3D" id="1.10.10.10">
    <property type="entry name" value="Winged helix-like DNA-binding domain superfamily/Winged helix DNA-binding domain"/>
    <property type="match status" value="1"/>
</dbReference>
<accession>A0A1L2ZNN4</accession>
<dbReference type="CDD" id="cd06587">
    <property type="entry name" value="VOC"/>
    <property type="match status" value="1"/>
</dbReference>
<gene>
    <name evidence="6" type="ORF">BHE16_06765</name>
</gene>
<keyword evidence="2" id="KW-0238">DNA-binding</keyword>
<dbReference type="Proteomes" id="UP000183530">
    <property type="component" value="Chromosome"/>
</dbReference>
<dbReference type="InterPro" id="IPR029016">
    <property type="entry name" value="GAF-like_dom_sf"/>
</dbReference>
<dbReference type="EMBL" id="CP018135">
    <property type="protein sequence ID" value="APF40759.1"/>
    <property type="molecule type" value="Genomic_DNA"/>
</dbReference>
<dbReference type="PROSITE" id="PS51078">
    <property type="entry name" value="ICLR_ED"/>
    <property type="match status" value="1"/>
</dbReference>
<reference evidence="6 7" key="1">
    <citation type="submission" date="2016-11" db="EMBL/GenBank/DDBJ databases">
        <title>Genome sequencing of Zhihengliuella aestuarii B18 antagonistic to Plasmodiophora brassicae.</title>
        <authorList>
            <person name="Luo Y."/>
        </authorList>
    </citation>
    <scope>NUCLEOTIDE SEQUENCE [LARGE SCALE GENOMIC DNA]</scope>
    <source>
        <strain evidence="6 7">B18</strain>
    </source>
</reference>
<keyword evidence="7" id="KW-1185">Reference proteome</keyword>
<dbReference type="InterPro" id="IPR005471">
    <property type="entry name" value="Tscrpt_reg_IclR_N"/>
</dbReference>
<evidence type="ECO:0000256" key="3">
    <source>
        <dbReference type="ARBA" id="ARBA00023163"/>
    </source>
</evidence>
<dbReference type="InterPro" id="IPR036390">
    <property type="entry name" value="WH_DNA-bd_sf"/>
</dbReference>
<dbReference type="GO" id="GO:0003700">
    <property type="term" value="F:DNA-binding transcription factor activity"/>
    <property type="evidence" value="ECO:0007669"/>
    <property type="project" value="TreeGrafter"/>
</dbReference>
<dbReference type="PANTHER" id="PTHR30136:SF24">
    <property type="entry name" value="HTH-TYPE TRANSCRIPTIONAL REPRESSOR ALLR"/>
    <property type="match status" value="1"/>
</dbReference>
<dbReference type="Gene3D" id="3.30.450.40">
    <property type="match status" value="1"/>
</dbReference>
<dbReference type="STRING" id="556325.BHE16_06765"/>
<dbReference type="KEGG" id="nae:BHE16_06765"/>
<dbReference type="PANTHER" id="PTHR30136">
    <property type="entry name" value="HELIX-TURN-HELIX TRANSCRIPTIONAL REGULATOR, ICLR FAMILY"/>
    <property type="match status" value="1"/>
</dbReference>
<organism evidence="6 7">
    <name type="scientific">Neomicrococcus aestuarii</name>
    <dbReference type="NCBI Taxonomy" id="556325"/>
    <lineage>
        <taxon>Bacteria</taxon>
        <taxon>Bacillati</taxon>
        <taxon>Actinomycetota</taxon>
        <taxon>Actinomycetes</taxon>
        <taxon>Micrococcales</taxon>
        <taxon>Micrococcaceae</taxon>
        <taxon>Neomicrococcus</taxon>
    </lineage>
</organism>
<evidence type="ECO:0000313" key="7">
    <source>
        <dbReference type="Proteomes" id="UP000183530"/>
    </source>
</evidence>
<sequence>MYFPMSIPSSPIASVDRALLLILLMKESGPISVKSASEHLGVAPSTAHRLLNALMHRGFAAQDHERRYRLGPALVERHSERYTVQALRQSARSALMVLSQEVGETVQLMVLTEGNIQFIDGIESTKTLRVGMRVGDKMPAFVSAGGKAILALFSNAELEDLYRQGIPAWSTSRIDSLKTLKREMTKVRRAEFGSNFEEMEEGVVGLGVAVTDPDGHPVAAITTATPSIRFDRNNIPSHVAALQTAAAAISEELQELQQAQ</sequence>
<dbReference type="AlphaFoldDB" id="A0A1L2ZNN4"/>
<feature type="domain" description="IclR-ED" evidence="5">
    <location>
        <begin position="66"/>
        <end position="255"/>
    </location>
</feature>
<protein>
    <submittedName>
        <fullName evidence="6">IclR family transcriptional regulator</fullName>
    </submittedName>
</protein>
<keyword evidence="1" id="KW-0805">Transcription regulation</keyword>
<evidence type="ECO:0000256" key="1">
    <source>
        <dbReference type="ARBA" id="ARBA00023015"/>
    </source>
</evidence>
<keyword evidence="3" id="KW-0804">Transcription</keyword>
<dbReference type="SUPFAM" id="SSF55781">
    <property type="entry name" value="GAF domain-like"/>
    <property type="match status" value="1"/>
</dbReference>
<dbReference type="InterPro" id="IPR014757">
    <property type="entry name" value="Tscrpt_reg_IclR_C"/>
</dbReference>
<name>A0A1L2ZNN4_9MICC</name>
<dbReference type="PROSITE" id="PS51077">
    <property type="entry name" value="HTH_ICLR"/>
    <property type="match status" value="1"/>
</dbReference>
<proteinExistence type="predicted"/>
<evidence type="ECO:0000256" key="2">
    <source>
        <dbReference type="ARBA" id="ARBA00023125"/>
    </source>
</evidence>